<reference evidence="1 2" key="1">
    <citation type="submission" date="2020-08" db="EMBL/GenBank/DDBJ databases">
        <title>Stenotrophomonas sp. W1S232.</title>
        <authorList>
            <person name="Deng Y."/>
        </authorList>
    </citation>
    <scope>NUCLEOTIDE SEQUENCE [LARGE SCALE GENOMIC DNA]</scope>
    <source>
        <strain evidence="1 2">W1S232</strain>
    </source>
</reference>
<evidence type="ECO:0008006" key="3">
    <source>
        <dbReference type="Google" id="ProtNLM"/>
    </source>
</evidence>
<dbReference type="AlphaFoldDB" id="A0A7W3UX67"/>
<comment type="caution">
    <text evidence="1">The sequence shown here is derived from an EMBL/GenBank/DDBJ whole genome shotgun (WGS) entry which is preliminary data.</text>
</comment>
<organism evidence="1 2">
    <name type="scientific">Stenotrophomonas koreensis</name>
    <dbReference type="NCBI Taxonomy" id="266128"/>
    <lineage>
        <taxon>Bacteria</taxon>
        <taxon>Pseudomonadati</taxon>
        <taxon>Pseudomonadota</taxon>
        <taxon>Gammaproteobacteria</taxon>
        <taxon>Lysobacterales</taxon>
        <taxon>Lysobacteraceae</taxon>
        <taxon>Stenotrophomonas</taxon>
    </lineage>
</organism>
<dbReference type="EMBL" id="JACIUV010000001">
    <property type="protein sequence ID" value="MBB1115495.1"/>
    <property type="molecule type" value="Genomic_DNA"/>
</dbReference>
<sequence length="263" mass="29863">MNLSRLLPLICCLLLAACQQPPVRKLASAAPPGTAIQQLGPYRFAIPVDYYLTQTGPTPDPGMTVVMLLPDFGPLPPNSWNKRTHSFYMEVRYSVNHIDRVPIEAVLERATSRWYQTGDAYADNNPLNQLVMRPAALQLHGLTRHDVDPALFEQHKQRAIAKFGKWEDRTGYGMGDDWYIARDTQGRLRTFITCTPHQTPDGVIADATGYQSDGSNRIAQCQHHFTDRQRNLRIKASYLRVHLAQWQEIEATLHELLESTELD</sequence>
<accession>A0A7W3UX67</accession>
<dbReference type="Proteomes" id="UP000550609">
    <property type="component" value="Unassembled WGS sequence"/>
</dbReference>
<dbReference type="CDD" id="cd20897">
    <property type="entry name" value="Smlt3025-like"/>
    <property type="match status" value="1"/>
</dbReference>
<protein>
    <recommendedName>
        <fullName evidence="3">Lipoprotein</fullName>
    </recommendedName>
</protein>
<name>A0A7W3UX67_9GAMM</name>
<dbReference type="PROSITE" id="PS51257">
    <property type="entry name" value="PROKAR_LIPOPROTEIN"/>
    <property type="match status" value="1"/>
</dbReference>
<evidence type="ECO:0000313" key="2">
    <source>
        <dbReference type="Proteomes" id="UP000550609"/>
    </source>
</evidence>
<dbReference type="InterPro" id="IPR049732">
    <property type="entry name" value="Smlt3025-like"/>
</dbReference>
<evidence type="ECO:0000313" key="1">
    <source>
        <dbReference type="EMBL" id="MBB1115495.1"/>
    </source>
</evidence>
<gene>
    <name evidence="1" type="ORF">H4O09_00240</name>
</gene>
<dbReference type="RefSeq" id="WP_182620973.1">
    <property type="nucleotide sequence ID" value="NZ_JACIUV010000001.1"/>
</dbReference>
<proteinExistence type="predicted"/>